<evidence type="ECO:0000256" key="3">
    <source>
        <dbReference type="SAM" id="MobiDB-lite"/>
    </source>
</evidence>
<keyword evidence="1" id="KW-0677">Repeat</keyword>
<proteinExistence type="predicted"/>
<dbReference type="Gene3D" id="1.25.10.10">
    <property type="entry name" value="Leucine-rich Repeat Variant"/>
    <property type="match status" value="1"/>
</dbReference>
<dbReference type="InterPro" id="IPR021133">
    <property type="entry name" value="HEAT_type_2"/>
</dbReference>
<dbReference type="OrthoDB" id="340346at2759"/>
<dbReference type="InParanoid" id="I7MEN6"/>
<dbReference type="STRING" id="312017.I7MEN6"/>
<dbReference type="SUPFAM" id="SSF48371">
    <property type="entry name" value="ARM repeat"/>
    <property type="match status" value="1"/>
</dbReference>
<dbReference type="RefSeq" id="XP_001017508.1">
    <property type="nucleotide sequence ID" value="XM_001017508.1"/>
</dbReference>
<dbReference type="InterPro" id="IPR051023">
    <property type="entry name" value="PP2A_Regulatory_Subunit_A"/>
</dbReference>
<feature type="region of interest" description="Disordered" evidence="3">
    <location>
        <begin position="1"/>
        <end position="22"/>
    </location>
</feature>
<dbReference type="EMBL" id="GG662666">
    <property type="protein sequence ID" value="EAR97263.1"/>
    <property type="molecule type" value="Genomic_DNA"/>
</dbReference>
<evidence type="ECO:0000313" key="4">
    <source>
        <dbReference type="EMBL" id="EAR97263.1"/>
    </source>
</evidence>
<accession>I7MEN6</accession>
<dbReference type="GeneID" id="7838531"/>
<dbReference type="HOGENOM" id="CLU_445868_0_0_1"/>
<dbReference type="PANTHER" id="PTHR10648:SF4">
    <property type="entry name" value="PROTEIN PHOSPHATASE 2 (FORMERLY 2A), REGULATORY SUBUNIT A, BETA ISOFORM-RELATED"/>
    <property type="match status" value="1"/>
</dbReference>
<keyword evidence="5" id="KW-1185">Reference proteome</keyword>
<evidence type="ECO:0000313" key="5">
    <source>
        <dbReference type="Proteomes" id="UP000009168"/>
    </source>
</evidence>
<dbReference type="GO" id="GO:0000159">
    <property type="term" value="C:protein phosphatase type 2A complex"/>
    <property type="evidence" value="ECO:0007669"/>
    <property type="project" value="TreeGrafter"/>
</dbReference>
<dbReference type="OMA" id="YSSHILM"/>
<organism evidence="4 5">
    <name type="scientific">Tetrahymena thermophila (strain SB210)</name>
    <dbReference type="NCBI Taxonomy" id="312017"/>
    <lineage>
        <taxon>Eukaryota</taxon>
        <taxon>Sar</taxon>
        <taxon>Alveolata</taxon>
        <taxon>Ciliophora</taxon>
        <taxon>Intramacronucleata</taxon>
        <taxon>Oligohymenophorea</taxon>
        <taxon>Hymenostomatida</taxon>
        <taxon>Tetrahymenina</taxon>
        <taxon>Tetrahymenidae</taxon>
        <taxon>Tetrahymena</taxon>
    </lineage>
</organism>
<evidence type="ECO:0000256" key="1">
    <source>
        <dbReference type="ARBA" id="ARBA00022737"/>
    </source>
</evidence>
<feature type="compositionally biased region" description="Basic and acidic residues" evidence="3">
    <location>
        <begin position="1"/>
        <end position="19"/>
    </location>
</feature>
<dbReference type="PROSITE" id="PS50077">
    <property type="entry name" value="HEAT_REPEAT"/>
    <property type="match status" value="1"/>
</dbReference>
<dbReference type="GO" id="GO:0005634">
    <property type="term" value="C:nucleus"/>
    <property type="evidence" value="ECO:0007669"/>
    <property type="project" value="TreeGrafter"/>
</dbReference>
<dbReference type="KEGG" id="tet:TTHERM_00334400"/>
<dbReference type="AlphaFoldDB" id="I7MEN6"/>
<gene>
    <name evidence="4" type="ORF">TTHERM_00334400</name>
</gene>
<dbReference type="PANTHER" id="PTHR10648">
    <property type="entry name" value="SERINE/THREONINE-PROTEIN PHOSPHATASE PP2A 65 KDA REGULATORY SUBUNIT"/>
    <property type="match status" value="1"/>
</dbReference>
<dbReference type="eggNOG" id="KOG0211">
    <property type="taxonomic scope" value="Eukaryota"/>
</dbReference>
<dbReference type="InterPro" id="IPR016024">
    <property type="entry name" value="ARM-type_fold"/>
</dbReference>
<dbReference type="InterPro" id="IPR011989">
    <property type="entry name" value="ARM-like"/>
</dbReference>
<dbReference type="Proteomes" id="UP000009168">
    <property type="component" value="Unassembled WGS sequence"/>
</dbReference>
<name>I7MEN6_TETTS</name>
<dbReference type="GO" id="GO:0005829">
    <property type="term" value="C:cytosol"/>
    <property type="evidence" value="ECO:0007669"/>
    <property type="project" value="TreeGrafter"/>
</dbReference>
<feature type="repeat" description="HEAT" evidence="2">
    <location>
        <begin position="465"/>
        <end position="503"/>
    </location>
</feature>
<reference evidence="5" key="1">
    <citation type="journal article" date="2006" name="PLoS Biol.">
        <title>Macronuclear genome sequence of the ciliate Tetrahymena thermophila, a model eukaryote.</title>
        <authorList>
            <person name="Eisen J.A."/>
            <person name="Coyne R.S."/>
            <person name="Wu M."/>
            <person name="Wu D."/>
            <person name="Thiagarajan M."/>
            <person name="Wortman J.R."/>
            <person name="Badger J.H."/>
            <person name="Ren Q."/>
            <person name="Amedeo P."/>
            <person name="Jones K.M."/>
            <person name="Tallon L.J."/>
            <person name="Delcher A.L."/>
            <person name="Salzberg S.L."/>
            <person name="Silva J.C."/>
            <person name="Haas B.J."/>
            <person name="Majoros W.H."/>
            <person name="Farzad M."/>
            <person name="Carlton J.M."/>
            <person name="Smith R.K. Jr."/>
            <person name="Garg J."/>
            <person name="Pearlman R.E."/>
            <person name="Karrer K.M."/>
            <person name="Sun L."/>
            <person name="Manning G."/>
            <person name="Elde N.C."/>
            <person name="Turkewitz A.P."/>
            <person name="Asai D.J."/>
            <person name="Wilkes D.E."/>
            <person name="Wang Y."/>
            <person name="Cai H."/>
            <person name="Collins K."/>
            <person name="Stewart B.A."/>
            <person name="Lee S.R."/>
            <person name="Wilamowska K."/>
            <person name="Weinberg Z."/>
            <person name="Ruzzo W.L."/>
            <person name="Wloga D."/>
            <person name="Gaertig J."/>
            <person name="Frankel J."/>
            <person name="Tsao C.-C."/>
            <person name="Gorovsky M.A."/>
            <person name="Keeling P.J."/>
            <person name="Waller R.F."/>
            <person name="Patron N.J."/>
            <person name="Cherry J.M."/>
            <person name="Stover N.A."/>
            <person name="Krieger C.J."/>
            <person name="del Toro C."/>
            <person name="Ryder H.F."/>
            <person name="Williamson S.C."/>
            <person name="Barbeau R.A."/>
            <person name="Hamilton E.P."/>
            <person name="Orias E."/>
        </authorList>
    </citation>
    <scope>NUCLEOTIDE SEQUENCE [LARGE SCALE GENOMIC DNA]</scope>
    <source>
        <strain evidence="5">SB210</strain>
    </source>
</reference>
<protein>
    <submittedName>
        <fullName evidence="4">Serine/threonine-protein phosphatase 2A 65 kDa regulatory subunit A beta</fullName>
    </submittedName>
</protein>
<dbReference type="GO" id="GO:0019888">
    <property type="term" value="F:protein phosphatase regulator activity"/>
    <property type="evidence" value="ECO:0007669"/>
    <property type="project" value="TreeGrafter"/>
</dbReference>
<evidence type="ECO:0000256" key="2">
    <source>
        <dbReference type="PROSITE-ProRule" id="PRU00103"/>
    </source>
</evidence>
<sequence length="613" mass="71043">MADIKEKSQVVNNKVKETESQQDQEADEFLSIKQYHPLNILLEEMKLANLKKRISCVRQIPSISIALGPEKTRALLIPFLSQLMVEEEEMQKEVLNLIPSLVNLVGGTYSSHILMDIIFDCLYKYDEGQVKETALNSLKDLFRKIDLRYFEKLLMDFINRILENDHFRAKEIAIVLMPEIFIALNEEYQLEIIEIFSKMSSDSTPMVRKTVAMKLKDFAKLIPPAPESQLLQIFDKLLQDENDYVRIPLVESLIPFSQVCIEKSEAEFIDILKKIINDKSVKVRGSIVDFVEDIKKSFSQNIFDEIIVPTYLSFLNTDAENDLKNRSLQNIVNLYNHIPQFSKLFLPKLKDLTKDKSLLVKQNLGEAIINLLTEGNKEQLIGIEEVFSDLLDDCDNETKFKLFKKIKDFGQLQKNLSVNIIRKILNSLETIAQNKKWRIRSSSLSTISRLIQEAKLTEDQFDQDFITMIKNSLNDSTAEIRLEAAKTVGSLANNFSPKFTQSKILPEFMDIWNNKSYLTRIGAPFCIKFSVQYLEEPYIQKEIKEYIKIGFQDKVPNIKIVCLEIIEIIFLKFSAETRNSYKQLLEKAAKDEDTEVRDRSKKLIKLLQDLKEK</sequence>